<reference evidence="1" key="2">
    <citation type="submission" date="2018-03" db="EMBL/GenBank/DDBJ databases">
        <title>The Triticum urartu genome reveals the dynamic nature of wheat genome evolution.</title>
        <authorList>
            <person name="Ling H."/>
            <person name="Ma B."/>
            <person name="Shi X."/>
            <person name="Liu H."/>
            <person name="Dong L."/>
            <person name="Sun H."/>
            <person name="Cao Y."/>
            <person name="Gao Q."/>
            <person name="Zheng S."/>
            <person name="Li Y."/>
            <person name="Yu Y."/>
            <person name="Du H."/>
            <person name="Qi M."/>
            <person name="Li Y."/>
            <person name="Yu H."/>
            <person name="Cui Y."/>
            <person name="Wang N."/>
            <person name="Chen C."/>
            <person name="Wu H."/>
            <person name="Zhao Y."/>
            <person name="Zhang J."/>
            <person name="Li Y."/>
            <person name="Zhou W."/>
            <person name="Zhang B."/>
            <person name="Hu W."/>
            <person name="Eijk M."/>
            <person name="Tang J."/>
            <person name="Witsenboer H."/>
            <person name="Zhao S."/>
            <person name="Li Z."/>
            <person name="Zhang A."/>
            <person name="Wang D."/>
            <person name="Liang C."/>
        </authorList>
    </citation>
    <scope>NUCLEOTIDE SEQUENCE [LARGE SCALE GENOMIC DNA]</scope>
    <source>
        <strain evidence="1">cv. G1812</strain>
    </source>
</reference>
<keyword evidence="2" id="KW-1185">Reference proteome</keyword>
<dbReference type="AlphaFoldDB" id="A0A8R7Q064"/>
<evidence type="ECO:0000313" key="2">
    <source>
        <dbReference type="Proteomes" id="UP000015106"/>
    </source>
</evidence>
<name>A0A8R7Q064_TRIUA</name>
<dbReference type="Proteomes" id="UP000015106">
    <property type="component" value="Chromosome 4"/>
</dbReference>
<accession>A0A8R7Q064</accession>
<protein>
    <submittedName>
        <fullName evidence="1">Uncharacterized protein</fullName>
    </submittedName>
</protein>
<sequence length="95" mass="11210">MPSLLSYPWLGDHSYSFTLSLHCEETHRRRATHFAELPERAARCCRRLLPLTLQPTLYKLWRPLSRPQDRDAISAFIADLRSMPVEYIVYVYICV</sequence>
<dbReference type="Gramene" id="TuG1812G0400000058.01.T01">
    <property type="protein sequence ID" value="TuG1812G0400000058.01.T01"/>
    <property type="gene ID" value="TuG1812G0400000058.01"/>
</dbReference>
<organism evidence="1 2">
    <name type="scientific">Triticum urartu</name>
    <name type="common">Red wild einkorn</name>
    <name type="synonym">Crithodium urartu</name>
    <dbReference type="NCBI Taxonomy" id="4572"/>
    <lineage>
        <taxon>Eukaryota</taxon>
        <taxon>Viridiplantae</taxon>
        <taxon>Streptophyta</taxon>
        <taxon>Embryophyta</taxon>
        <taxon>Tracheophyta</taxon>
        <taxon>Spermatophyta</taxon>
        <taxon>Magnoliopsida</taxon>
        <taxon>Liliopsida</taxon>
        <taxon>Poales</taxon>
        <taxon>Poaceae</taxon>
        <taxon>BOP clade</taxon>
        <taxon>Pooideae</taxon>
        <taxon>Triticodae</taxon>
        <taxon>Triticeae</taxon>
        <taxon>Triticinae</taxon>
        <taxon>Triticum</taxon>
    </lineage>
</organism>
<dbReference type="EnsemblPlants" id="TuG1812G0400000058.01.T01">
    <property type="protein sequence ID" value="TuG1812G0400000058.01.T01"/>
    <property type="gene ID" value="TuG1812G0400000058.01"/>
</dbReference>
<proteinExistence type="predicted"/>
<reference evidence="2" key="1">
    <citation type="journal article" date="2013" name="Nature">
        <title>Draft genome of the wheat A-genome progenitor Triticum urartu.</title>
        <authorList>
            <person name="Ling H.Q."/>
            <person name="Zhao S."/>
            <person name="Liu D."/>
            <person name="Wang J."/>
            <person name="Sun H."/>
            <person name="Zhang C."/>
            <person name="Fan H."/>
            <person name="Li D."/>
            <person name="Dong L."/>
            <person name="Tao Y."/>
            <person name="Gao C."/>
            <person name="Wu H."/>
            <person name="Li Y."/>
            <person name="Cui Y."/>
            <person name="Guo X."/>
            <person name="Zheng S."/>
            <person name="Wang B."/>
            <person name="Yu K."/>
            <person name="Liang Q."/>
            <person name="Yang W."/>
            <person name="Lou X."/>
            <person name="Chen J."/>
            <person name="Feng M."/>
            <person name="Jian J."/>
            <person name="Zhang X."/>
            <person name="Luo G."/>
            <person name="Jiang Y."/>
            <person name="Liu J."/>
            <person name="Wang Z."/>
            <person name="Sha Y."/>
            <person name="Zhang B."/>
            <person name="Wu H."/>
            <person name="Tang D."/>
            <person name="Shen Q."/>
            <person name="Xue P."/>
            <person name="Zou S."/>
            <person name="Wang X."/>
            <person name="Liu X."/>
            <person name="Wang F."/>
            <person name="Yang Y."/>
            <person name="An X."/>
            <person name="Dong Z."/>
            <person name="Zhang K."/>
            <person name="Zhang X."/>
            <person name="Luo M.C."/>
            <person name="Dvorak J."/>
            <person name="Tong Y."/>
            <person name="Wang J."/>
            <person name="Yang H."/>
            <person name="Li Z."/>
            <person name="Wang D."/>
            <person name="Zhang A."/>
            <person name="Wang J."/>
        </authorList>
    </citation>
    <scope>NUCLEOTIDE SEQUENCE</scope>
    <source>
        <strain evidence="2">cv. G1812</strain>
    </source>
</reference>
<evidence type="ECO:0000313" key="1">
    <source>
        <dbReference type="EnsemblPlants" id="TuG1812G0400000058.01.T01"/>
    </source>
</evidence>
<reference evidence="1" key="3">
    <citation type="submission" date="2022-06" db="UniProtKB">
        <authorList>
            <consortium name="EnsemblPlants"/>
        </authorList>
    </citation>
    <scope>IDENTIFICATION</scope>
</reference>